<dbReference type="EMBL" id="CADEPM010000008">
    <property type="protein sequence ID" value="CAB3409445.1"/>
    <property type="molecule type" value="Genomic_DNA"/>
</dbReference>
<feature type="transmembrane region" description="Helical" evidence="1">
    <location>
        <begin position="78"/>
        <end position="98"/>
    </location>
</feature>
<evidence type="ECO:0000256" key="1">
    <source>
        <dbReference type="SAM" id="Phobius"/>
    </source>
</evidence>
<proteinExistence type="predicted"/>
<feature type="transmembrane region" description="Helical" evidence="1">
    <location>
        <begin position="362"/>
        <end position="380"/>
    </location>
</feature>
<name>A0A8S1F6I8_9PELO</name>
<feature type="transmembrane region" description="Helical" evidence="1">
    <location>
        <begin position="37"/>
        <end position="57"/>
    </location>
</feature>
<reference evidence="4 5" key="1">
    <citation type="submission" date="2020-04" db="EMBL/GenBank/DDBJ databases">
        <authorList>
            <person name="Laetsch R D."/>
            <person name="Stevens L."/>
            <person name="Kumar S."/>
            <person name="Blaxter L. M."/>
        </authorList>
    </citation>
    <scope>NUCLEOTIDE SEQUENCE [LARGE SCALE GENOMIC DNA]</scope>
</reference>
<feature type="transmembrane region" description="Helical" evidence="1">
    <location>
        <begin position="302"/>
        <end position="321"/>
    </location>
</feature>
<evidence type="ECO:0008006" key="6">
    <source>
        <dbReference type="Google" id="ProtNLM"/>
    </source>
</evidence>
<evidence type="ECO:0000259" key="2">
    <source>
        <dbReference type="Pfam" id="PF01757"/>
    </source>
</evidence>
<dbReference type="GO" id="GO:0000271">
    <property type="term" value="P:polysaccharide biosynthetic process"/>
    <property type="evidence" value="ECO:0007669"/>
    <property type="project" value="TreeGrafter"/>
</dbReference>
<evidence type="ECO:0000313" key="4">
    <source>
        <dbReference type="EMBL" id="CAB3409445.1"/>
    </source>
</evidence>
<organism evidence="4 5">
    <name type="scientific">Caenorhabditis bovis</name>
    <dbReference type="NCBI Taxonomy" id="2654633"/>
    <lineage>
        <taxon>Eukaryota</taxon>
        <taxon>Metazoa</taxon>
        <taxon>Ecdysozoa</taxon>
        <taxon>Nematoda</taxon>
        <taxon>Chromadorea</taxon>
        <taxon>Rhabditida</taxon>
        <taxon>Rhabditina</taxon>
        <taxon>Rhabditomorpha</taxon>
        <taxon>Rhabditoidea</taxon>
        <taxon>Rhabditidae</taxon>
        <taxon>Peloderinae</taxon>
        <taxon>Caenorhabditis</taxon>
    </lineage>
</organism>
<dbReference type="InterPro" id="IPR043968">
    <property type="entry name" value="SGNH"/>
</dbReference>
<dbReference type="Pfam" id="PF19040">
    <property type="entry name" value="SGNH"/>
    <property type="match status" value="1"/>
</dbReference>
<dbReference type="PANTHER" id="PTHR23028:SF127">
    <property type="entry name" value="ACYL_TRANSF_3 DOMAIN-CONTAINING PROTEIN-RELATED"/>
    <property type="match status" value="1"/>
</dbReference>
<dbReference type="InterPro" id="IPR050879">
    <property type="entry name" value="Acyltransferase_3"/>
</dbReference>
<keyword evidence="1" id="KW-0812">Transmembrane</keyword>
<dbReference type="GO" id="GO:0016747">
    <property type="term" value="F:acyltransferase activity, transferring groups other than amino-acyl groups"/>
    <property type="evidence" value="ECO:0007669"/>
    <property type="project" value="InterPro"/>
</dbReference>
<dbReference type="GO" id="GO:0016020">
    <property type="term" value="C:membrane"/>
    <property type="evidence" value="ECO:0007669"/>
    <property type="project" value="TreeGrafter"/>
</dbReference>
<keyword evidence="5" id="KW-1185">Reference proteome</keyword>
<keyword evidence="1" id="KW-0472">Membrane</keyword>
<accession>A0A8S1F6I8</accession>
<evidence type="ECO:0000259" key="3">
    <source>
        <dbReference type="Pfam" id="PF19040"/>
    </source>
</evidence>
<feature type="transmembrane region" description="Helical" evidence="1">
    <location>
        <begin position="256"/>
        <end position="276"/>
    </location>
</feature>
<comment type="caution">
    <text evidence="4">The sequence shown here is derived from an EMBL/GenBank/DDBJ whole genome shotgun (WGS) entry which is preliminary data.</text>
</comment>
<feature type="transmembrane region" description="Helical" evidence="1">
    <location>
        <begin position="12"/>
        <end position="31"/>
    </location>
</feature>
<feature type="domain" description="SGNH" evidence="3">
    <location>
        <begin position="434"/>
        <end position="652"/>
    </location>
</feature>
<dbReference type="Proteomes" id="UP000494206">
    <property type="component" value="Unassembled WGS sequence"/>
</dbReference>
<protein>
    <recommendedName>
        <fullName evidence="6">Acyl_transf_3 domain-containing protein</fullName>
    </recommendedName>
</protein>
<feature type="transmembrane region" description="Helical" evidence="1">
    <location>
        <begin position="170"/>
        <end position="187"/>
    </location>
</feature>
<dbReference type="AlphaFoldDB" id="A0A8S1F6I8"/>
<feature type="transmembrane region" description="Helical" evidence="1">
    <location>
        <begin position="149"/>
        <end position="165"/>
    </location>
</feature>
<feature type="transmembrane region" description="Helical" evidence="1">
    <location>
        <begin position="193"/>
        <end position="213"/>
    </location>
</feature>
<gene>
    <name evidence="4" type="ORF">CBOVIS_LOCUS11099</name>
</gene>
<keyword evidence="1" id="KW-1133">Transmembrane helix</keyword>
<dbReference type="InterPro" id="IPR002656">
    <property type="entry name" value="Acyl_transf_3_dom"/>
</dbReference>
<evidence type="ECO:0000313" key="5">
    <source>
        <dbReference type="Proteomes" id="UP000494206"/>
    </source>
</evidence>
<feature type="transmembrane region" description="Helical" evidence="1">
    <location>
        <begin position="333"/>
        <end position="350"/>
    </location>
</feature>
<feature type="domain" description="Acyltransferase 3" evidence="2">
    <location>
        <begin position="12"/>
        <end position="349"/>
    </location>
</feature>
<dbReference type="PANTHER" id="PTHR23028">
    <property type="entry name" value="ACETYLTRANSFERASE"/>
    <property type="match status" value="1"/>
</dbReference>
<dbReference type="OrthoDB" id="5825384at2759"/>
<sequence>MGEEGKKTKRLDLQGIRGIAIISVLGFHFYPSIFPNGYLGVDQFFVLSGFLMCMLLKRTESDPIFTLILNFYTKRFRRILPLYFLVIFLILVALYSVFPETAIENNLSSAANALLFVSNRPKTGEEDYFQMMGIASDLFTHTWSLSVEIQFYFIVPIIFILGTLLFKNHLAYYTIIASLSFFFYSFSTPTVSFNSVLARIWQFVLGMMVYLYTNEIISIRRYQKLYDSEEAGILLLDEKEDEAEKEEKPRLHIAQYALILFLFYIFSYPLIIPPIFSRITVTMSTGALMCISDGNMVLSNKMLAYIGDFSYSLYLIHWPIYTYWKLHYQNDNSALLFFLVLSIIVSIAVFELFEKWYLKQSTMFVFTMVIVLLFVDVVLLNKDDIGYALSSPHKHNKTQFDGVPDNLTLDEAAKFNYQWTANDNKNLMGLNKRNKFKLMIFGNSWTSNHGKLIFDECRDQAHTIVQASAYGCEPLYPSKDLKRCEDDIEEFKRNIRIEQPDYAFLITRFVSIGEVPISENITNVADDEMYKVMKKNMKFFTENIKNKLFILDFFPRIISGYINQIVPDLKKNVNAVEIDKKLVDPNGWETARKRYAQLFNDCGPKCVRIDYLPEFWNNSTQTFRFFDEHGLVYITGINHMSPHGLEKVRHLYTDICKHL</sequence>
<dbReference type="Pfam" id="PF01757">
    <property type="entry name" value="Acyl_transf_3"/>
    <property type="match status" value="1"/>
</dbReference>